<dbReference type="Gene3D" id="3.30.1620.10">
    <property type="entry name" value="b-12 dependent (class ii) ribonucleotide reductase, Chain A, Domain 2"/>
    <property type="match status" value="1"/>
</dbReference>
<accession>A0A6M3IFN6</accession>
<dbReference type="Pfam" id="PF17975">
    <property type="entry name" value="RNR_Alpha"/>
    <property type="match status" value="1"/>
</dbReference>
<dbReference type="EMBL" id="MT141207">
    <property type="protein sequence ID" value="QJA56229.1"/>
    <property type="molecule type" value="Genomic_DNA"/>
</dbReference>
<dbReference type="SUPFAM" id="SSF51998">
    <property type="entry name" value="PFL-like glycyl radical enzymes"/>
    <property type="match status" value="1"/>
</dbReference>
<gene>
    <name evidence="6" type="ORF">MM415B01896_0004</name>
</gene>
<protein>
    <submittedName>
        <fullName evidence="6">Putative ribonucleoside diphosphate reductase</fullName>
    </submittedName>
</protein>
<dbReference type="Gene3D" id="3.20.70.20">
    <property type="match status" value="2"/>
</dbReference>
<evidence type="ECO:0000256" key="2">
    <source>
        <dbReference type="ARBA" id="ARBA00022628"/>
    </source>
</evidence>
<evidence type="ECO:0000256" key="3">
    <source>
        <dbReference type="ARBA" id="ARBA00023002"/>
    </source>
</evidence>
<dbReference type="Gene3D" id="3.90.1390.10">
    <property type="entry name" value="b-12 dependent (class ii) ribonucleotide reductase, chain A, domain 3"/>
    <property type="match status" value="1"/>
</dbReference>
<evidence type="ECO:0000256" key="4">
    <source>
        <dbReference type="ARBA" id="ARBA00023285"/>
    </source>
</evidence>
<evidence type="ECO:0000313" key="6">
    <source>
        <dbReference type="EMBL" id="QJA56229.1"/>
    </source>
</evidence>
<reference evidence="6" key="1">
    <citation type="submission" date="2020-03" db="EMBL/GenBank/DDBJ databases">
        <title>The deep terrestrial virosphere.</title>
        <authorList>
            <person name="Holmfeldt K."/>
            <person name="Nilsson E."/>
            <person name="Simone D."/>
            <person name="Lopez-Fernandez M."/>
            <person name="Wu X."/>
            <person name="de Brujin I."/>
            <person name="Lundin D."/>
            <person name="Andersson A."/>
            <person name="Bertilsson S."/>
            <person name="Dopson M."/>
        </authorList>
    </citation>
    <scope>NUCLEOTIDE SEQUENCE</scope>
    <source>
        <strain evidence="6">MM415B01896</strain>
    </source>
</reference>
<keyword evidence="3" id="KW-0560">Oxidoreductase</keyword>
<evidence type="ECO:0000259" key="5">
    <source>
        <dbReference type="Pfam" id="PF17975"/>
    </source>
</evidence>
<dbReference type="PANTHER" id="PTHR43371">
    <property type="entry name" value="VITAMIN B12-DEPENDENT RIBONUCLEOTIDE REDUCTASE"/>
    <property type="match status" value="1"/>
</dbReference>
<dbReference type="InterPro" id="IPR040763">
    <property type="entry name" value="RNR_alpha_hel"/>
</dbReference>
<comment type="cofactor">
    <cofactor evidence="1">
        <name>adenosylcob(III)alamin</name>
        <dbReference type="ChEBI" id="CHEBI:18408"/>
    </cofactor>
</comment>
<name>A0A6M3IFN6_9ZZZZ</name>
<dbReference type="PANTHER" id="PTHR43371:SF1">
    <property type="entry name" value="RIBONUCLEOSIDE-DIPHOSPHATE REDUCTASE"/>
    <property type="match status" value="1"/>
</dbReference>
<feature type="domain" description="Ribonucleotide reductase alpha-helical" evidence="5">
    <location>
        <begin position="13"/>
        <end position="75"/>
    </location>
</feature>
<dbReference type="GO" id="GO:0031419">
    <property type="term" value="F:cobalamin binding"/>
    <property type="evidence" value="ECO:0007669"/>
    <property type="project" value="UniProtKB-KW"/>
</dbReference>
<evidence type="ECO:0000256" key="1">
    <source>
        <dbReference type="ARBA" id="ARBA00001922"/>
    </source>
</evidence>
<organism evidence="6">
    <name type="scientific">viral metagenome</name>
    <dbReference type="NCBI Taxonomy" id="1070528"/>
    <lineage>
        <taxon>unclassified sequences</taxon>
        <taxon>metagenomes</taxon>
        <taxon>organismal metagenomes</taxon>
    </lineage>
</organism>
<proteinExistence type="predicted"/>
<keyword evidence="2" id="KW-0846">Cobalamin</keyword>
<dbReference type="AlphaFoldDB" id="A0A6M3IFN6"/>
<dbReference type="InterPro" id="IPR050862">
    <property type="entry name" value="RdRp_reductase_class-2"/>
</dbReference>
<sequence>MKKDKTSTVPENIKKAFDESNKYFPTAIQAFQYLDKYARYNYDLNRRETWVECVDRAVNYLKELSENKLQSNEYEKIRKFILEFKATPSMRLLAMSGEAARRQNVSIYNCSFVNIDSIDAIVEELIISMAGCGVGWSVEKQHIDKLPEVKIQTGEILPIFQVPDSTEGWTEAFRTALKTYFDGKNIQFDYSLIRPDGTPLKIKGGRASGPALLQKLLEFTRTIILKRQGQKLRSIDVHDILCKMAEAIVSGGVRRTACISLFDDDDDEMLNCKNGENLKGNEHRWMSNNSTVWTEDVTQNKLLKQMFVMIDGQRGEPGIFSRFNANKIKPERRKESAMGTNPCGEINLRSAQFCNLSIAIARPGETEETLKEKIEVATIIGTIQSMATNFPGLRDIWRQNCEEERLLGVDINGWVDSEILRPSNPDLPKMLRRLRTHAVEINKKYAEKLGINQSTAVTTVKPSGNSSQLFDCSSGIHARHYPYYIRNVRVQASSPLRKLLEEQGVPMHPENGQTELNATAYVIHFPVKSPEGTLVKENMSAIDQLEYWLIAKLNWTEHNPSVTVTYRPDEVINLIDWIYKHREYIGGLSFLPADNARYDQMPYEPITKEEYELLIANFPPIDFSQLWIYEKTDMTDASKELACVNGVCNIDEYQAKEAAEAANLI</sequence>
<dbReference type="GO" id="GO:0004748">
    <property type="term" value="F:ribonucleoside-diphosphate reductase activity, thioredoxin disulfide as acceptor"/>
    <property type="evidence" value="ECO:0007669"/>
    <property type="project" value="TreeGrafter"/>
</dbReference>
<keyword evidence="4" id="KW-0170">Cobalt</keyword>